<organism evidence="1 2">
    <name type="scientific">Pseudoduganella plicata</name>
    <dbReference type="NCBI Taxonomy" id="321984"/>
    <lineage>
        <taxon>Bacteria</taxon>
        <taxon>Pseudomonadati</taxon>
        <taxon>Pseudomonadota</taxon>
        <taxon>Betaproteobacteria</taxon>
        <taxon>Burkholderiales</taxon>
        <taxon>Oxalobacteraceae</taxon>
        <taxon>Telluria group</taxon>
        <taxon>Pseudoduganella</taxon>
    </lineage>
</organism>
<reference evidence="1 2" key="1">
    <citation type="submission" date="2019-03" db="EMBL/GenBank/DDBJ databases">
        <title>Draft Genome Sequences of Six Type Strains of the Genus Massilia.</title>
        <authorList>
            <person name="Miess H."/>
            <person name="Frediansyhah A."/>
            <person name="Gross H."/>
        </authorList>
    </citation>
    <scope>NUCLEOTIDE SEQUENCE [LARGE SCALE GENOMIC DNA]</scope>
    <source>
        <strain evidence="1 2">DSM 17505</strain>
    </source>
</reference>
<dbReference type="RefSeq" id="WP_134385193.1">
    <property type="nucleotide sequence ID" value="NZ_BMWW01000001.1"/>
</dbReference>
<name>A0ABX5S952_9BURK</name>
<protein>
    <submittedName>
        <fullName evidence="1">DUF2283 domain-containing protein</fullName>
    </submittedName>
</protein>
<keyword evidence="2" id="KW-1185">Reference proteome</keyword>
<sequence>MAKMMLKISEDDEDVAYLTLPNHSGQRTAGAVQKQAKLHDLIKYNGPDIHFGL</sequence>
<dbReference type="EMBL" id="CP038026">
    <property type="protein sequence ID" value="QBQ36869.1"/>
    <property type="molecule type" value="Genomic_DNA"/>
</dbReference>
<proteinExistence type="predicted"/>
<accession>A0ABX5S952</accession>
<dbReference type="Proteomes" id="UP000294359">
    <property type="component" value="Chromosome"/>
</dbReference>
<gene>
    <name evidence="1" type="ORF">E1742_12340</name>
</gene>
<evidence type="ECO:0000313" key="2">
    <source>
        <dbReference type="Proteomes" id="UP000294359"/>
    </source>
</evidence>
<evidence type="ECO:0000313" key="1">
    <source>
        <dbReference type="EMBL" id="QBQ36869.1"/>
    </source>
</evidence>